<dbReference type="SUPFAM" id="SSF48452">
    <property type="entry name" value="TPR-like"/>
    <property type="match status" value="1"/>
</dbReference>
<dbReference type="PANTHER" id="PTHR44858">
    <property type="entry name" value="TETRATRICOPEPTIDE REPEAT PROTEIN 6"/>
    <property type="match status" value="1"/>
</dbReference>
<dbReference type="InterPro" id="IPR011989">
    <property type="entry name" value="ARM-like"/>
</dbReference>
<keyword evidence="1" id="KW-0677">Repeat</keyword>
<keyword evidence="4" id="KW-0732">Signal</keyword>
<dbReference type="InterPro" id="IPR016024">
    <property type="entry name" value="ARM-type_fold"/>
</dbReference>
<dbReference type="AlphaFoldDB" id="A0A517W493"/>
<dbReference type="PROSITE" id="PS50005">
    <property type="entry name" value="TPR"/>
    <property type="match status" value="3"/>
</dbReference>
<feature type="chain" id="PRO_5022218280" evidence="4">
    <location>
        <begin position="28"/>
        <end position="1042"/>
    </location>
</feature>
<evidence type="ECO:0000313" key="6">
    <source>
        <dbReference type="Proteomes" id="UP000318704"/>
    </source>
</evidence>
<dbReference type="RefSeq" id="WP_197998660.1">
    <property type="nucleotide sequence ID" value="NZ_CP037920.1"/>
</dbReference>
<reference evidence="5 6" key="1">
    <citation type="submission" date="2019-03" db="EMBL/GenBank/DDBJ databases">
        <title>Deep-cultivation of Planctomycetes and their phenomic and genomic characterization uncovers novel biology.</title>
        <authorList>
            <person name="Wiegand S."/>
            <person name="Jogler M."/>
            <person name="Boedeker C."/>
            <person name="Pinto D."/>
            <person name="Vollmers J."/>
            <person name="Rivas-Marin E."/>
            <person name="Kohn T."/>
            <person name="Peeters S.H."/>
            <person name="Heuer A."/>
            <person name="Rast P."/>
            <person name="Oberbeckmann S."/>
            <person name="Bunk B."/>
            <person name="Jeske O."/>
            <person name="Meyerdierks A."/>
            <person name="Storesund J.E."/>
            <person name="Kallscheuer N."/>
            <person name="Luecker S."/>
            <person name="Lage O.M."/>
            <person name="Pohl T."/>
            <person name="Merkel B.J."/>
            <person name="Hornburger P."/>
            <person name="Mueller R.-W."/>
            <person name="Bruemmer F."/>
            <person name="Labrenz M."/>
            <person name="Spormann A.M."/>
            <person name="Op den Camp H."/>
            <person name="Overmann J."/>
            <person name="Amann R."/>
            <person name="Jetten M.S.M."/>
            <person name="Mascher T."/>
            <person name="Medema M.H."/>
            <person name="Devos D.P."/>
            <person name="Kaster A.-K."/>
            <person name="Ovreas L."/>
            <person name="Rohde M."/>
            <person name="Galperin M.Y."/>
            <person name="Jogler C."/>
        </authorList>
    </citation>
    <scope>NUCLEOTIDE SEQUENCE [LARGE SCALE GENOMIC DNA]</scope>
    <source>
        <strain evidence="5 6">V144</strain>
    </source>
</reference>
<feature type="repeat" description="TPR" evidence="3">
    <location>
        <begin position="793"/>
        <end position="826"/>
    </location>
</feature>
<dbReference type="InterPro" id="IPR004155">
    <property type="entry name" value="PBS_lyase_HEAT"/>
</dbReference>
<evidence type="ECO:0000256" key="3">
    <source>
        <dbReference type="PROSITE-ProRule" id="PRU00339"/>
    </source>
</evidence>
<dbReference type="Gene3D" id="1.25.10.10">
    <property type="entry name" value="Leucine-rich Repeat Variant"/>
    <property type="match status" value="2"/>
</dbReference>
<feature type="repeat" description="TPR" evidence="3">
    <location>
        <begin position="895"/>
        <end position="928"/>
    </location>
</feature>
<feature type="repeat" description="TPR" evidence="3">
    <location>
        <begin position="827"/>
        <end position="860"/>
    </location>
</feature>
<dbReference type="SMART" id="SM00028">
    <property type="entry name" value="TPR"/>
    <property type="match status" value="5"/>
</dbReference>
<evidence type="ECO:0000256" key="2">
    <source>
        <dbReference type="ARBA" id="ARBA00022803"/>
    </source>
</evidence>
<evidence type="ECO:0000256" key="1">
    <source>
        <dbReference type="ARBA" id="ARBA00022737"/>
    </source>
</evidence>
<dbReference type="InterPro" id="IPR019734">
    <property type="entry name" value="TPR_rpt"/>
</dbReference>
<dbReference type="EMBL" id="CP037920">
    <property type="protein sequence ID" value="QDU00075.1"/>
    <property type="molecule type" value="Genomic_DNA"/>
</dbReference>
<dbReference type="InterPro" id="IPR050498">
    <property type="entry name" value="Ycf3"/>
</dbReference>
<name>A0A517W493_9PLAN</name>
<dbReference type="PANTHER" id="PTHR44858:SF1">
    <property type="entry name" value="UDP-N-ACETYLGLUCOSAMINE--PEPTIDE N-ACETYLGLUCOSAMINYLTRANSFERASE SPINDLY-RELATED"/>
    <property type="match status" value="1"/>
</dbReference>
<dbReference type="Pfam" id="PF13181">
    <property type="entry name" value="TPR_8"/>
    <property type="match status" value="1"/>
</dbReference>
<dbReference type="Pfam" id="PF13646">
    <property type="entry name" value="HEAT_2"/>
    <property type="match status" value="1"/>
</dbReference>
<proteinExistence type="predicted"/>
<dbReference type="InterPro" id="IPR011990">
    <property type="entry name" value="TPR-like_helical_dom_sf"/>
</dbReference>
<dbReference type="Pfam" id="PF14559">
    <property type="entry name" value="TPR_19"/>
    <property type="match status" value="1"/>
</dbReference>
<protein>
    <submittedName>
        <fullName evidence="5">TPR repeat-containing protein YrrB</fullName>
    </submittedName>
</protein>
<accession>A0A517W493</accession>
<dbReference type="Proteomes" id="UP000318704">
    <property type="component" value="Chromosome"/>
</dbReference>
<dbReference type="Gene3D" id="1.25.40.10">
    <property type="entry name" value="Tetratricopeptide repeat domain"/>
    <property type="match status" value="2"/>
</dbReference>
<dbReference type="SMART" id="SM00567">
    <property type="entry name" value="EZ_HEAT"/>
    <property type="match status" value="3"/>
</dbReference>
<dbReference type="KEGG" id="gaw:V144x_55880"/>
<dbReference type="Pfam" id="PF03130">
    <property type="entry name" value="HEAT_PBS"/>
    <property type="match status" value="1"/>
</dbReference>
<evidence type="ECO:0000256" key="4">
    <source>
        <dbReference type="SAM" id="SignalP"/>
    </source>
</evidence>
<organism evidence="5 6">
    <name type="scientific">Gimesia aquarii</name>
    <dbReference type="NCBI Taxonomy" id="2527964"/>
    <lineage>
        <taxon>Bacteria</taxon>
        <taxon>Pseudomonadati</taxon>
        <taxon>Planctomycetota</taxon>
        <taxon>Planctomycetia</taxon>
        <taxon>Planctomycetales</taxon>
        <taxon>Planctomycetaceae</taxon>
        <taxon>Gimesia</taxon>
    </lineage>
</organism>
<feature type="signal peptide" evidence="4">
    <location>
        <begin position="1"/>
        <end position="27"/>
    </location>
</feature>
<dbReference type="SUPFAM" id="SSF48371">
    <property type="entry name" value="ARM repeat"/>
    <property type="match status" value="1"/>
</dbReference>
<evidence type="ECO:0000313" key="5">
    <source>
        <dbReference type="EMBL" id="QDU00075.1"/>
    </source>
</evidence>
<keyword evidence="2 3" id="KW-0802">TPR repeat</keyword>
<sequence precursor="true">MRSQNCFFLITSLFFTALVLLPQNVIAQSKTVKENSPDQPVSNQETRNDLLDIENRLQVLKKLPAHRPAASKESEAFMIIKNSMKGVASNQVLKGFFLTRLILVNQSQQPLKLTRDQIHFKVNGQPHTKTGLPEHIPNQTVLVGKKEKSLNALKFEQEVTVLPGKQGTMWLALSDLPNGPHVPEIEIQATVNGQLLNLNVNRFELGNLQHTVTLMGPHQCLAKLTISGALNSINLTSLMNEIDLLTTQKNVRRFVIHFPNQNSFIERSVFGWLPRAAQQIGMNSIVQSQFPLFPTMISELHLSGFIFKDHKPRYFGLGLTSRATITHTTEEAAIHAALDSAMSVLSREKIAEQIHIGAPAVKVAALMSGGRHLTNEELPLVLTLSSDQNQIVQEAALYALRYFGDPRALERLIQVANSPPGRKFEMAVASLAESRFAEGQQRLLQLLKQQPPEAQKTIIGIISQSPRPQWGNAIYEFLSSENLDLRKAAINALVLNGHPQLYEVLTDALNSSQSELRQVAFQELIKRKDSKSETLAMNYVLSQLEHTVPSQQMLTFINRLKDPRTIPLLAQHLQDPKLDTGTRTAILKSLAAIGDLTVDVEFLKIYPQASAAEKLLILTSLQKLGSPQYFKLAEEAIQDSNLSIANGAASSLGASSSGKSLSILQHALQKANESSRWNSIYSALVSIGTPEARQTIMQARYDGKIDEKKNDAHKALIRIYQRSPGNHSYRNGQREQTKKNWKAAIEEYHTAISIDELLIPAYIGLVDVSNSLQKFEEAFKYAEQGLKIDKMNPRLYIAKGLVFSNQSNSKEALKQFNKAVELSPRDTFTYLIIASHHIKLKQYQEAIAAYDTVIKISPDDLQPYLFKAQILNELSHWDAALKVYDQIIQKNNRYVRAYTGRGHTHLQKTDWKAAQQDFQKAFDLDKKSSQAITGLAICMVYNHEEDKAIPFVEGFLKQFEKDGLFSYNVACVFGRALINLKDQTKTPDLESKIKTYREKAIFHLTNASKTGFDDVEWMQKDPDLTELQALPSFKSLVQSLQK</sequence>
<gene>
    <name evidence="5" type="primary">yrrB_2</name>
    <name evidence="5" type="ORF">V144x_55880</name>
</gene>